<feature type="domain" description="Dynamin N-terminal" evidence="7">
    <location>
        <begin position="65"/>
        <end position="294"/>
    </location>
</feature>
<dbReference type="RefSeq" id="WP_015217501.1">
    <property type="nucleotide sequence ID" value="NC_019771.1"/>
</dbReference>
<dbReference type="OrthoDB" id="6565187at2"/>
<dbReference type="SUPFAM" id="SSF52540">
    <property type="entry name" value="P-loop containing nucleoside triphosphate hydrolases"/>
    <property type="match status" value="1"/>
</dbReference>
<sequence length="790" mass="90750">MSNIQELQKQVIALLEEASHLMSHASTQLWFEDGSENKYKEYQQEVDKARRNVENLELRMAITAPMNAGKSTIINAIIGQELLPSCSTAMTTLPTEIVFQADSTESILHLSTGIISSFQEVFKALNNKINQEGIDKVLHDTAEYPHLEDLLRRIDNYVDFPVPEKIVGCEAINRKLTDLNHIIRLCSILELPEDPLKYVSDESDIPKIETPFWQSQQNNQPDKLGNLIIIDTPGPNEAGVSSKLESVVSRQLRNSQLILLVLDFTSLRAEAAEKIKEEVQKVIRTRGTKNLYVLVNKVDQRGDGDITPDEVKKFVANNLKLIDSSDIERVFEISAKQAFLSAVFIQELGRNTEVKASDMKTSVAFAKQAFGMKWKKYIDGNNKEQLGIDADEFWQESGFPVFIKKAINAIMEQVAPRCMESALNLCMLHLLWICEDTKLRRSAIFKKSEEIQAGIQSLNTELKNLENCRNSLNREVSDIKKQLGQKVKENIDRLKFDIKQELSQNIPDYADSYFYRYFKLLIPNPGIYEFENVEEANLFAKNLAENTNQIIKVQINQTCQNTEEETGKLIKKLSDLLDSETRPILESAREKLKKDFDVSLDLEPIKIIEVYTSVNKPGIQSNHPFDFDFNKLLNSLFDNIFEFLWKYVILQNPIVKAIRDGIKAVAAFFGYKQEEEKAKYIIRIRPYLEEVIKLIEAKGEEIKQQAEAYTEAYFQQKVKEYFKALDSYLGNYRDDLSQSLKDQELPLQQLEQLKQALDSFAEGDDKLEVDELIEKSNNLLQETQNYYRHE</sequence>
<keyword evidence="2" id="KW-0547">Nucleotide-binding</keyword>
<reference evidence="9" key="1">
    <citation type="journal article" date="2013" name="Proc. Natl. Acad. Sci. U.S.A.">
        <title>Improving the coverage of the cyanobacterial phylum using diversity-driven genome sequencing.</title>
        <authorList>
            <person name="Shih P.M."/>
            <person name="Wu D."/>
            <person name="Latifi A."/>
            <person name="Axen S.D."/>
            <person name="Fewer D.P."/>
            <person name="Talla E."/>
            <person name="Calteau A."/>
            <person name="Cai F."/>
            <person name="Tandeau de Marsac N."/>
            <person name="Rippka R."/>
            <person name="Herdman M."/>
            <person name="Sivonen K."/>
            <person name="Coursin T."/>
            <person name="Laurent T."/>
            <person name="Goodwin L."/>
            <person name="Nolan M."/>
            <person name="Davenport K.W."/>
            <person name="Han C.S."/>
            <person name="Rubin E.M."/>
            <person name="Eisen J.A."/>
            <person name="Woyke T."/>
            <person name="Gugger M."/>
            <person name="Kerfeld C.A."/>
        </authorList>
    </citation>
    <scope>NUCLEOTIDE SEQUENCE [LARGE SCALE GENOMIC DNA]</scope>
    <source>
        <strain evidence="9">ATCC 27899 / PCC 7122</strain>
    </source>
</reference>
<evidence type="ECO:0000313" key="9">
    <source>
        <dbReference type="Proteomes" id="UP000010474"/>
    </source>
</evidence>
<dbReference type="EMBL" id="CP003659">
    <property type="protein sequence ID" value="AFZ60889.1"/>
    <property type="molecule type" value="Genomic_DNA"/>
</dbReference>
<dbReference type="PATRIC" id="fig|272123.3.peg.6036"/>
<evidence type="ECO:0000259" key="7">
    <source>
        <dbReference type="Pfam" id="PF00350"/>
    </source>
</evidence>
<dbReference type="InterPro" id="IPR027417">
    <property type="entry name" value="P-loop_NTPase"/>
</dbReference>
<comment type="subcellular location">
    <subcellularLocation>
        <location evidence="1">Membrane</location>
    </subcellularLocation>
</comment>
<feature type="coiled-coil region" evidence="6">
    <location>
        <begin position="448"/>
        <end position="482"/>
    </location>
</feature>
<keyword evidence="5" id="KW-0472">Membrane</keyword>
<gene>
    <name evidence="8" type="ordered locus">Anacy_5580</name>
</gene>
<proteinExistence type="predicted"/>
<dbReference type="PANTHER" id="PTHR10465">
    <property type="entry name" value="TRANSMEMBRANE GTPASE FZO1"/>
    <property type="match status" value="1"/>
</dbReference>
<evidence type="ECO:0000256" key="1">
    <source>
        <dbReference type="ARBA" id="ARBA00004370"/>
    </source>
</evidence>
<dbReference type="InterPro" id="IPR045063">
    <property type="entry name" value="Dynamin_N"/>
</dbReference>
<organism evidence="8 9">
    <name type="scientific">Anabaena cylindrica (strain ATCC 27899 / PCC 7122)</name>
    <dbReference type="NCBI Taxonomy" id="272123"/>
    <lineage>
        <taxon>Bacteria</taxon>
        <taxon>Bacillati</taxon>
        <taxon>Cyanobacteriota</taxon>
        <taxon>Cyanophyceae</taxon>
        <taxon>Nostocales</taxon>
        <taxon>Nostocaceae</taxon>
        <taxon>Anabaena</taxon>
    </lineage>
</organism>
<dbReference type="Proteomes" id="UP000010474">
    <property type="component" value="Chromosome"/>
</dbReference>
<keyword evidence="3" id="KW-0378">Hydrolase</keyword>
<dbReference type="InterPro" id="IPR027094">
    <property type="entry name" value="Mitofusin_fam"/>
</dbReference>
<evidence type="ECO:0000313" key="8">
    <source>
        <dbReference type="EMBL" id="AFZ60889.1"/>
    </source>
</evidence>
<protein>
    <recommendedName>
        <fullName evidence="7">Dynamin N-terminal domain-containing protein</fullName>
    </recommendedName>
</protein>
<dbReference type="Pfam" id="PF00350">
    <property type="entry name" value="Dynamin_N"/>
    <property type="match status" value="1"/>
</dbReference>
<evidence type="ECO:0000256" key="2">
    <source>
        <dbReference type="ARBA" id="ARBA00022741"/>
    </source>
</evidence>
<name>K9ZQ13_ANACC</name>
<keyword evidence="9" id="KW-1185">Reference proteome</keyword>
<dbReference type="eggNOG" id="COG0699">
    <property type="taxonomic scope" value="Bacteria"/>
</dbReference>
<evidence type="ECO:0000256" key="4">
    <source>
        <dbReference type="ARBA" id="ARBA00023134"/>
    </source>
</evidence>
<dbReference type="GO" id="GO:0008053">
    <property type="term" value="P:mitochondrial fusion"/>
    <property type="evidence" value="ECO:0007669"/>
    <property type="project" value="TreeGrafter"/>
</dbReference>
<dbReference type="GO" id="GO:0016020">
    <property type="term" value="C:membrane"/>
    <property type="evidence" value="ECO:0007669"/>
    <property type="project" value="UniProtKB-SubCell"/>
</dbReference>
<dbReference type="GO" id="GO:0005525">
    <property type="term" value="F:GTP binding"/>
    <property type="evidence" value="ECO:0007669"/>
    <property type="project" value="UniProtKB-KW"/>
</dbReference>
<evidence type="ECO:0000256" key="6">
    <source>
        <dbReference type="SAM" id="Coils"/>
    </source>
</evidence>
<dbReference type="AlphaFoldDB" id="K9ZQ13"/>
<dbReference type="Gene3D" id="3.40.50.300">
    <property type="entry name" value="P-loop containing nucleotide triphosphate hydrolases"/>
    <property type="match status" value="2"/>
</dbReference>
<dbReference type="HOGENOM" id="CLU_353284_0_0_3"/>
<dbReference type="STRING" id="272123.Anacy_5580"/>
<accession>K9ZQ13</accession>
<dbReference type="PANTHER" id="PTHR10465:SF0">
    <property type="entry name" value="SARCALUMENIN"/>
    <property type="match status" value="1"/>
</dbReference>
<dbReference type="CDD" id="cd00882">
    <property type="entry name" value="Ras_like_GTPase"/>
    <property type="match status" value="1"/>
</dbReference>
<evidence type="ECO:0000256" key="5">
    <source>
        <dbReference type="ARBA" id="ARBA00023136"/>
    </source>
</evidence>
<keyword evidence="4" id="KW-0342">GTP-binding</keyword>
<dbReference type="KEGG" id="acy:Anacy_5580"/>
<keyword evidence="6" id="KW-0175">Coiled coil</keyword>
<dbReference type="GO" id="GO:0003924">
    <property type="term" value="F:GTPase activity"/>
    <property type="evidence" value="ECO:0007669"/>
    <property type="project" value="InterPro"/>
</dbReference>
<evidence type="ECO:0000256" key="3">
    <source>
        <dbReference type="ARBA" id="ARBA00022801"/>
    </source>
</evidence>
<feature type="coiled-coil region" evidence="6">
    <location>
        <begin position="32"/>
        <end position="59"/>
    </location>
</feature>